<feature type="compositionally biased region" description="Acidic residues" evidence="1">
    <location>
        <begin position="59"/>
        <end position="72"/>
    </location>
</feature>
<evidence type="ECO:0000313" key="3">
    <source>
        <dbReference type="Proteomes" id="UP000313359"/>
    </source>
</evidence>
<reference evidence="2" key="1">
    <citation type="journal article" date="2018" name="Genome Biol. Evol.">
        <title>Genomics and development of Lentinus tigrinus, a white-rot wood-decaying mushroom with dimorphic fruiting bodies.</title>
        <authorList>
            <person name="Wu B."/>
            <person name="Xu Z."/>
            <person name="Knudson A."/>
            <person name="Carlson A."/>
            <person name="Chen N."/>
            <person name="Kovaka S."/>
            <person name="LaButti K."/>
            <person name="Lipzen A."/>
            <person name="Pennachio C."/>
            <person name="Riley R."/>
            <person name="Schakwitz W."/>
            <person name="Umezawa K."/>
            <person name="Ohm R.A."/>
            <person name="Grigoriev I.V."/>
            <person name="Nagy L.G."/>
            <person name="Gibbons J."/>
            <person name="Hibbett D."/>
        </authorList>
    </citation>
    <scope>NUCLEOTIDE SEQUENCE [LARGE SCALE GENOMIC DNA]</scope>
    <source>
        <strain evidence="2">ALCF2SS1-6</strain>
    </source>
</reference>
<proteinExistence type="predicted"/>
<dbReference type="Proteomes" id="UP000313359">
    <property type="component" value="Unassembled WGS sequence"/>
</dbReference>
<keyword evidence="3" id="KW-1185">Reference proteome</keyword>
<gene>
    <name evidence="2" type="ORF">L227DRAFT_613677</name>
</gene>
<sequence length="238" mass="25513">MSQLPTIVITPALPSRDSLPTDMRSALDSILSSQTTSTPSPLTTCDTGNRVVWPEELDVTDGLSGDDDDDEGPSTLPNTQSVTAEYRLDLDIECLRFSLGDTLSALYASYCGTSGPDSTTEDSLMVDSDGPASTLSTNPSASCGSGFFVVTEDMAPVSSDEVACDAGTGSVRRVVPKTGECPPTWRHAMYVSSLVWPVQRDREGRTAQRDKPLPPVKSKLRWCGMDSLARTLRIGRQS</sequence>
<accession>A0A5C2S1H8</accession>
<feature type="region of interest" description="Disordered" evidence="1">
    <location>
        <begin position="1"/>
        <end position="25"/>
    </location>
</feature>
<feature type="region of interest" description="Disordered" evidence="1">
    <location>
        <begin position="116"/>
        <end position="137"/>
    </location>
</feature>
<dbReference type="AlphaFoldDB" id="A0A5C2S1H8"/>
<dbReference type="EMBL" id="ML122281">
    <property type="protein sequence ID" value="RPD57355.1"/>
    <property type="molecule type" value="Genomic_DNA"/>
</dbReference>
<name>A0A5C2S1H8_9APHY</name>
<organism evidence="2 3">
    <name type="scientific">Lentinus tigrinus ALCF2SS1-6</name>
    <dbReference type="NCBI Taxonomy" id="1328759"/>
    <lineage>
        <taxon>Eukaryota</taxon>
        <taxon>Fungi</taxon>
        <taxon>Dikarya</taxon>
        <taxon>Basidiomycota</taxon>
        <taxon>Agaricomycotina</taxon>
        <taxon>Agaricomycetes</taxon>
        <taxon>Polyporales</taxon>
        <taxon>Polyporaceae</taxon>
        <taxon>Lentinus</taxon>
    </lineage>
</organism>
<protein>
    <submittedName>
        <fullName evidence="2">Uncharacterized protein</fullName>
    </submittedName>
</protein>
<feature type="region of interest" description="Disordered" evidence="1">
    <location>
        <begin position="59"/>
        <end position="79"/>
    </location>
</feature>
<evidence type="ECO:0000256" key="1">
    <source>
        <dbReference type="SAM" id="MobiDB-lite"/>
    </source>
</evidence>
<dbReference type="OrthoDB" id="2751174at2759"/>
<evidence type="ECO:0000313" key="2">
    <source>
        <dbReference type="EMBL" id="RPD57355.1"/>
    </source>
</evidence>